<dbReference type="STRING" id="32024.GCA_000788295_01613"/>
<dbReference type="OrthoDB" id="997205at2"/>
<protein>
    <submittedName>
        <fullName evidence="1">Cupin</fullName>
    </submittedName>
</protein>
<organism evidence="1 2">
    <name type="scientific">Campylobacter sputorum subsp. sputorum</name>
    <dbReference type="NCBI Taxonomy" id="32024"/>
    <lineage>
        <taxon>Bacteria</taxon>
        <taxon>Pseudomonadati</taxon>
        <taxon>Campylobacterota</taxon>
        <taxon>Epsilonproteobacteria</taxon>
        <taxon>Campylobacterales</taxon>
        <taxon>Campylobacteraceae</taxon>
        <taxon>Campylobacter</taxon>
    </lineage>
</organism>
<dbReference type="InterPro" id="IPR011051">
    <property type="entry name" value="RmlC_Cupin_sf"/>
</dbReference>
<name>A0A381DKB8_9BACT</name>
<accession>A0A381DKB8</accession>
<dbReference type="Gene3D" id="2.60.120.10">
    <property type="entry name" value="Jelly Rolls"/>
    <property type="match status" value="1"/>
</dbReference>
<dbReference type="InterPro" id="IPR014710">
    <property type="entry name" value="RmlC-like_jellyroll"/>
</dbReference>
<dbReference type="RefSeq" id="WP_089181914.1">
    <property type="nucleotide sequence ID" value="NZ_CP043427.1"/>
</dbReference>
<proteinExistence type="predicted"/>
<dbReference type="AlphaFoldDB" id="A0A381DKB8"/>
<reference evidence="1 2" key="1">
    <citation type="submission" date="2018-06" db="EMBL/GenBank/DDBJ databases">
        <authorList>
            <consortium name="Pathogen Informatics"/>
            <person name="Doyle S."/>
        </authorList>
    </citation>
    <scope>NUCLEOTIDE SEQUENCE [LARGE SCALE GENOMIC DNA]</scope>
    <source>
        <strain evidence="1 2">NCTC12475</strain>
    </source>
</reference>
<evidence type="ECO:0000313" key="1">
    <source>
        <dbReference type="EMBL" id="SUX11144.1"/>
    </source>
</evidence>
<evidence type="ECO:0000313" key="2">
    <source>
        <dbReference type="Proteomes" id="UP000254920"/>
    </source>
</evidence>
<dbReference type="Proteomes" id="UP000254920">
    <property type="component" value="Unassembled WGS sequence"/>
</dbReference>
<sequence>MKKISFDVSDFSGVSPTLLLETNSSKEIRLAMQKGSFMKEHKAPFCIMVQVLKGCIEFGVNSEKTTLNQFDLISLEANVSHDLFANEDSIIRLSLSKNDSIDRVKSVL</sequence>
<dbReference type="SUPFAM" id="SSF51182">
    <property type="entry name" value="RmlC-like cupins"/>
    <property type="match status" value="1"/>
</dbReference>
<gene>
    <name evidence="1" type="ORF">NCTC12475_01359</name>
</gene>
<dbReference type="EMBL" id="UFVD01000001">
    <property type="protein sequence ID" value="SUX11144.1"/>
    <property type="molecule type" value="Genomic_DNA"/>
</dbReference>
<keyword evidence="2" id="KW-1185">Reference proteome</keyword>
<dbReference type="GeneID" id="93090011"/>